<accession>A0ABY3BBW3</accession>
<sequence>MSGTYSIPKVGHDQEQSHESRDHRDDRNHNDNSGRGRRQSGKIHTPLIPFALELGFFAGLLWGLIRWLFYSLHFTVVAPGFLAEPFFKHSFMNTMAGHLVGLLFFIALSVVASLVYTLILRSFNGPIPGIIYGLIWWVVLFVLTGPKLGMMNPPNRLTWNSIYTEICVFLLWGLFIGYTVAVEYTDERMREPEKAGD</sequence>
<feature type="transmembrane region" description="Helical" evidence="2">
    <location>
        <begin position="131"/>
        <end position="150"/>
    </location>
</feature>
<dbReference type="InterPro" id="IPR024563">
    <property type="entry name" value="YqhR"/>
</dbReference>
<keyword evidence="4" id="KW-1185">Reference proteome</keyword>
<feature type="transmembrane region" description="Helical" evidence="2">
    <location>
        <begin position="99"/>
        <end position="119"/>
    </location>
</feature>
<dbReference type="RefSeq" id="WP_142612148.1">
    <property type="nucleotide sequence ID" value="NZ_VIJZ01000002.1"/>
</dbReference>
<comment type="caution">
    <text evidence="3">The sequence shown here is derived from an EMBL/GenBank/DDBJ whole genome shotgun (WGS) entry which is preliminary data.</text>
</comment>
<reference evidence="3 4" key="1">
    <citation type="submission" date="2019-07" db="EMBL/GenBank/DDBJ databases">
        <title>Paenibacillus ottowii sp. nov. isolated from a fermentation system processing bovine manure.</title>
        <authorList>
            <person name="Velazquez L.F."/>
            <person name="Rajbanshi S."/>
            <person name="Guan S."/>
            <person name="Hinchee M."/>
            <person name="Welsh A."/>
        </authorList>
    </citation>
    <scope>NUCLEOTIDE SEQUENCE [LARGE SCALE GENOMIC DNA]</scope>
    <source>
        <strain evidence="3 4">MS2379</strain>
    </source>
</reference>
<feature type="transmembrane region" description="Helical" evidence="2">
    <location>
        <begin position="162"/>
        <end position="181"/>
    </location>
</feature>
<evidence type="ECO:0000256" key="1">
    <source>
        <dbReference type="SAM" id="MobiDB-lite"/>
    </source>
</evidence>
<proteinExistence type="predicted"/>
<evidence type="ECO:0000313" key="3">
    <source>
        <dbReference type="EMBL" id="TQS00399.1"/>
    </source>
</evidence>
<dbReference type="Pfam" id="PF11085">
    <property type="entry name" value="YqhR"/>
    <property type="match status" value="1"/>
</dbReference>
<gene>
    <name evidence="3" type="ORF">FKV70_06380</name>
</gene>
<feature type="transmembrane region" description="Helical" evidence="2">
    <location>
        <begin position="43"/>
        <end position="62"/>
    </location>
</feature>
<dbReference type="Proteomes" id="UP000319219">
    <property type="component" value="Unassembled WGS sequence"/>
</dbReference>
<evidence type="ECO:0000313" key="4">
    <source>
        <dbReference type="Proteomes" id="UP000319219"/>
    </source>
</evidence>
<organism evidence="3 4">
    <name type="scientific">Paenibacillus ottowii</name>
    <dbReference type="NCBI Taxonomy" id="2315729"/>
    <lineage>
        <taxon>Bacteria</taxon>
        <taxon>Bacillati</taxon>
        <taxon>Bacillota</taxon>
        <taxon>Bacilli</taxon>
        <taxon>Bacillales</taxon>
        <taxon>Paenibacillaceae</taxon>
        <taxon>Paenibacillus</taxon>
    </lineage>
</organism>
<evidence type="ECO:0000256" key="2">
    <source>
        <dbReference type="SAM" id="Phobius"/>
    </source>
</evidence>
<dbReference type="EMBL" id="VIJZ01000002">
    <property type="protein sequence ID" value="TQS00399.1"/>
    <property type="molecule type" value="Genomic_DNA"/>
</dbReference>
<keyword evidence="2" id="KW-1133">Transmembrane helix</keyword>
<name>A0ABY3BBW3_9BACL</name>
<keyword evidence="2" id="KW-0472">Membrane</keyword>
<feature type="region of interest" description="Disordered" evidence="1">
    <location>
        <begin position="1"/>
        <end position="40"/>
    </location>
</feature>
<protein>
    <recommendedName>
        <fullName evidence="5">DUF1440 domain-containing protein</fullName>
    </recommendedName>
</protein>
<evidence type="ECO:0008006" key="5">
    <source>
        <dbReference type="Google" id="ProtNLM"/>
    </source>
</evidence>
<feature type="compositionally biased region" description="Basic and acidic residues" evidence="1">
    <location>
        <begin position="10"/>
        <end position="34"/>
    </location>
</feature>
<keyword evidence="2" id="KW-0812">Transmembrane</keyword>